<dbReference type="CDD" id="cd06257">
    <property type="entry name" value="DnaJ"/>
    <property type="match status" value="1"/>
</dbReference>
<keyword evidence="2 6" id="KW-0812">Transmembrane</keyword>
<feature type="compositionally biased region" description="Basic and acidic residues" evidence="5">
    <location>
        <begin position="13"/>
        <end position="37"/>
    </location>
</feature>
<gene>
    <name evidence="8" type="ORF">ACFO5Q_08730</name>
</gene>
<feature type="region of interest" description="Disordered" evidence="5">
    <location>
        <begin position="1"/>
        <end position="37"/>
    </location>
</feature>
<name>A0ABV8UAU3_9PROT</name>
<evidence type="ECO:0000256" key="4">
    <source>
        <dbReference type="ARBA" id="ARBA00023136"/>
    </source>
</evidence>
<proteinExistence type="predicted"/>
<dbReference type="Pfam" id="PF06271">
    <property type="entry name" value="RDD"/>
    <property type="match status" value="1"/>
</dbReference>
<comment type="subcellular location">
    <subcellularLocation>
        <location evidence="1">Membrane</location>
        <topology evidence="1">Multi-pass membrane protein</topology>
    </subcellularLocation>
</comment>
<keyword evidence="3 6" id="KW-1133">Transmembrane helix</keyword>
<feature type="region of interest" description="Disordered" evidence="5">
    <location>
        <begin position="78"/>
        <end position="97"/>
    </location>
</feature>
<evidence type="ECO:0000313" key="8">
    <source>
        <dbReference type="EMBL" id="MFC4347926.1"/>
    </source>
</evidence>
<dbReference type="Proteomes" id="UP001595776">
    <property type="component" value="Unassembled WGS sequence"/>
</dbReference>
<dbReference type="InterPro" id="IPR010432">
    <property type="entry name" value="RDD"/>
</dbReference>
<keyword evidence="9" id="KW-1185">Reference proteome</keyword>
<accession>A0ABV8UAU3</accession>
<evidence type="ECO:0000256" key="2">
    <source>
        <dbReference type="ARBA" id="ARBA00022692"/>
    </source>
</evidence>
<dbReference type="EMBL" id="JBHSCR010000005">
    <property type="protein sequence ID" value="MFC4347926.1"/>
    <property type="molecule type" value="Genomic_DNA"/>
</dbReference>
<organism evidence="8 9">
    <name type="scientific">Kordiimonas lipolytica</name>
    <dbReference type="NCBI Taxonomy" id="1662421"/>
    <lineage>
        <taxon>Bacteria</taxon>
        <taxon>Pseudomonadati</taxon>
        <taxon>Pseudomonadota</taxon>
        <taxon>Alphaproteobacteria</taxon>
        <taxon>Kordiimonadales</taxon>
        <taxon>Kordiimonadaceae</taxon>
        <taxon>Kordiimonas</taxon>
    </lineage>
</organism>
<evidence type="ECO:0000256" key="1">
    <source>
        <dbReference type="ARBA" id="ARBA00004141"/>
    </source>
</evidence>
<feature type="transmembrane region" description="Helical" evidence="6">
    <location>
        <begin position="275"/>
        <end position="298"/>
    </location>
</feature>
<evidence type="ECO:0000256" key="5">
    <source>
        <dbReference type="SAM" id="MobiDB-lite"/>
    </source>
</evidence>
<evidence type="ECO:0000256" key="3">
    <source>
        <dbReference type="ARBA" id="ARBA00022989"/>
    </source>
</evidence>
<keyword evidence="4 6" id="KW-0472">Membrane</keyword>
<protein>
    <submittedName>
        <fullName evidence="8">RDD family protein</fullName>
    </submittedName>
</protein>
<dbReference type="RefSeq" id="WP_068152055.1">
    <property type="nucleotide sequence ID" value="NZ_JBHSCR010000005.1"/>
</dbReference>
<sequence length="416" mass="46926">MTFPWSRLGIEPTENKRDIKKAYSRKLKETRPDEHPEAFKQLHDAYKRALKLAETGRTVPAASVLSFDDIDMMAAPEGQEAPQEAPDEAGGEGPKPADVWVETAADSMDSIEGHPAPGTSADEVQAIDEAAAARMLDKVQALLAKNPDIHIPEKWRFIEKEPLLLDEAFRAEVGERLLALIIKHQATQMKLRGDQWHLKVGDTILAYLNTQFGWSFRFHDLLNRFDYSEIAFLKDLPAAPLHSKADGFGVKGGSKLHKRKPRDPKRPQAGPVYPFYRLVAMAIDLAIVSIPLIIFAKLYGLEAHIKHADIAFIAYLAMTPFFEASKWRATIGKRILGLQALTLDLQPLNFWQALMRSLMLGASIWWLQWINHLWGEPVSDFAAVIWPFIITSWIAGGRYPHDLLSFSFVLNYGRTR</sequence>
<comment type="caution">
    <text evidence="8">The sequence shown here is derived from an EMBL/GenBank/DDBJ whole genome shotgun (WGS) entry which is preliminary data.</text>
</comment>
<reference evidence="9" key="1">
    <citation type="journal article" date="2019" name="Int. J. Syst. Evol. Microbiol.">
        <title>The Global Catalogue of Microorganisms (GCM) 10K type strain sequencing project: providing services to taxonomists for standard genome sequencing and annotation.</title>
        <authorList>
            <consortium name="The Broad Institute Genomics Platform"/>
            <consortium name="The Broad Institute Genome Sequencing Center for Infectious Disease"/>
            <person name="Wu L."/>
            <person name="Ma J."/>
        </authorList>
    </citation>
    <scope>NUCLEOTIDE SEQUENCE [LARGE SCALE GENOMIC DNA]</scope>
    <source>
        <strain evidence="9">CGMCC 1.15304</strain>
    </source>
</reference>
<dbReference type="SUPFAM" id="SSF46565">
    <property type="entry name" value="Chaperone J-domain"/>
    <property type="match status" value="1"/>
</dbReference>
<feature type="domain" description="RDD" evidence="7">
    <location>
        <begin position="274"/>
        <end position="404"/>
    </location>
</feature>
<evidence type="ECO:0000259" key="7">
    <source>
        <dbReference type="Pfam" id="PF06271"/>
    </source>
</evidence>
<evidence type="ECO:0000256" key="6">
    <source>
        <dbReference type="SAM" id="Phobius"/>
    </source>
</evidence>
<dbReference type="InterPro" id="IPR001623">
    <property type="entry name" value="DnaJ_domain"/>
</dbReference>
<evidence type="ECO:0000313" key="9">
    <source>
        <dbReference type="Proteomes" id="UP001595776"/>
    </source>
</evidence>
<dbReference type="InterPro" id="IPR036869">
    <property type="entry name" value="J_dom_sf"/>
</dbReference>
<dbReference type="Gene3D" id="1.10.287.110">
    <property type="entry name" value="DnaJ domain"/>
    <property type="match status" value="1"/>
</dbReference>